<accession>A0A1C7YZ33</accession>
<dbReference type="PRINTS" id="PR01590">
    <property type="entry name" value="HTHFIS"/>
</dbReference>
<dbReference type="Pfam" id="PF02954">
    <property type="entry name" value="HTH_8"/>
    <property type="match status" value="1"/>
</dbReference>
<dbReference type="GO" id="GO:0043565">
    <property type="term" value="F:sequence-specific DNA binding"/>
    <property type="evidence" value="ECO:0007669"/>
    <property type="project" value="InterPro"/>
</dbReference>
<evidence type="ECO:0000259" key="1">
    <source>
        <dbReference type="Pfam" id="PF02954"/>
    </source>
</evidence>
<gene>
    <name evidence="2" type="ORF">AFK24_26800</name>
</gene>
<sequence length="62" mass="6804">MLPGSGADISAPFVVRKMATLRDRSELHILETLAKTKGNVSKAAQILGVSRNTLYRVLKKHD</sequence>
<dbReference type="Gene3D" id="1.10.10.60">
    <property type="entry name" value="Homeodomain-like"/>
    <property type="match status" value="1"/>
</dbReference>
<reference evidence="2 3" key="1">
    <citation type="submission" date="2015-07" db="EMBL/GenBank/DDBJ databases">
        <title>Draft genome sequence of a diazotrophic, plant growth-promoting rhizobacterium of the Pseudomonas syringae complex.</title>
        <authorList>
            <person name="Patten C.L."/>
            <person name="Jeong H."/>
        </authorList>
    </citation>
    <scope>NUCLEOTIDE SEQUENCE [LARGE SCALE GENOMIC DNA]</scope>
    <source>
        <strain evidence="2 3">GR12-2</strain>
    </source>
</reference>
<feature type="domain" description="DNA binding HTH" evidence="1">
    <location>
        <begin position="28"/>
        <end position="60"/>
    </location>
</feature>
<dbReference type="InterPro" id="IPR002197">
    <property type="entry name" value="HTH_Fis"/>
</dbReference>
<dbReference type="AlphaFoldDB" id="A0A1C7YZ33"/>
<organism evidence="2 3">
    <name type="scientific">Pseudomonas syringae</name>
    <dbReference type="NCBI Taxonomy" id="317"/>
    <lineage>
        <taxon>Bacteria</taxon>
        <taxon>Pseudomonadati</taxon>
        <taxon>Pseudomonadota</taxon>
        <taxon>Gammaproteobacteria</taxon>
        <taxon>Pseudomonadales</taxon>
        <taxon>Pseudomonadaceae</taxon>
        <taxon>Pseudomonas</taxon>
    </lineage>
</organism>
<evidence type="ECO:0000313" key="2">
    <source>
        <dbReference type="EMBL" id="OCR22066.1"/>
    </source>
</evidence>
<name>A0A1C7YZ33_PSESX</name>
<evidence type="ECO:0000313" key="3">
    <source>
        <dbReference type="Proteomes" id="UP000093104"/>
    </source>
</evidence>
<protein>
    <recommendedName>
        <fullName evidence="1">DNA binding HTH domain-containing protein</fullName>
    </recommendedName>
</protein>
<dbReference type="EMBL" id="LGSI01000071">
    <property type="protein sequence ID" value="OCR22066.1"/>
    <property type="molecule type" value="Genomic_DNA"/>
</dbReference>
<proteinExistence type="predicted"/>
<comment type="caution">
    <text evidence="2">The sequence shown here is derived from an EMBL/GenBank/DDBJ whole genome shotgun (WGS) entry which is preliminary data.</text>
</comment>
<dbReference type="Proteomes" id="UP000093104">
    <property type="component" value="Unassembled WGS sequence"/>
</dbReference>
<dbReference type="SUPFAM" id="SSF46689">
    <property type="entry name" value="Homeodomain-like"/>
    <property type="match status" value="1"/>
</dbReference>
<dbReference type="PATRIC" id="fig|317.243.peg.1436"/>
<dbReference type="InterPro" id="IPR009057">
    <property type="entry name" value="Homeodomain-like_sf"/>
</dbReference>